<evidence type="ECO:0000313" key="2">
    <source>
        <dbReference type="EMBL" id="MFD1530955.1"/>
    </source>
</evidence>
<gene>
    <name evidence="2" type="ORF">ACFSCY_16050</name>
</gene>
<reference evidence="3" key="1">
    <citation type="journal article" date="2019" name="Int. J. Syst. Evol. Microbiol.">
        <title>The Global Catalogue of Microorganisms (GCM) 10K type strain sequencing project: providing services to taxonomists for standard genome sequencing and annotation.</title>
        <authorList>
            <consortium name="The Broad Institute Genomics Platform"/>
            <consortium name="The Broad Institute Genome Sequencing Center for Infectious Disease"/>
            <person name="Wu L."/>
            <person name="Ma J."/>
        </authorList>
    </citation>
    <scope>NUCLEOTIDE SEQUENCE [LARGE SCALE GENOMIC DNA]</scope>
    <source>
        <strain evidence="3">JCM 12165</strain>
    </source>
</reference>
<feature type="transmembrane region" description="Helical" evidence="1">
    <location>
        <begin position="88"/>
        <end position="112"/>
    </location>
</feature>
<dbReference type="RefSeq" id="WP_343971002.1">
    <property type="nucleotide sequence ID" value="NZ_BAAAJG010000002.1"/>
</dbReference>
<comment type="caution">
    <text evidence="2">The sequence shown here is derived from an EMBL/GenBank/DDBJ whole genome shotgun (WGS) entry which is preliminary data.</text>
</comment>
<keyword evidence="3" id="KW-1185">Reference proteome</keyword>
<keyword evidence="1" id="KW-1133">Transmembrane helix</keyword>
<dbReference type="Proteomes" id="UP001597145">
    <property type="component" value="Unassembled WGS sequence"/>
</dbReference>
<accession>A0ABW4FK31</accession>
<evidence type="ECO:0000256" key="1">
    <source>
        <dbReference type="SAM" id="Phobius"/>
    </source>
</evidence>
<feature type="transmembrane region" description="Helical" evidence="1">
    <location>
        <begin position="119"/>
        <end position="139"/>
    </location>
</feature>
<proteinExistence type="predicted"/>
<evidence type="ECO:0000313" key="3">
    <source>
        <dbReference type="Proteomes" id="UP001597145"/>
    </source>
</evidence>
<feature type="transmembrane region" description="Helical" evidence="1">
    <location>
        <begin position="45"/>
        <end position="76"/>
    </location>
</feature>
<keyword evidence="1" id="KW-0472">Membrane</keyword>
<keyword evidence="1" id="KW-0812">Transmembrane</keyword>
<protein>
    <recommendedName>
        <fullName evidence="4">Integral membrane protein</fullName>
    </recommendedName>
</protein>
<organism evidence="2 3">
    <name type="scientific">Pseudonocardia aurantiaca</name>
    <dbReference type="NCBI Taxonomy" id="75290"/>
    <lineage>
        <taxon>Bacteria</taxon>
        <taxon>Bacillati</taxon>
        <taxon>Actinomycetota</taxon>
        <taxon>Actinomycetes</taxon>
        <taxon>Pseudonocardiales</taxon>
        <taxon>Pseudonocardiaceae</taxon>
        <taxon>Pseudonocardia</taxon>
    </lineage>
</organism>
<evidence type="ECO:0008006" key="4">
    <source>
        <dbReference type="Google" id="ProtNLM"/>
    </source>
</evidence>
<feature type="transmembrane region" description="Helical" evidence="1">
    <location>
        <begin position="159"/>
        <end position="177"/>
    </location>
</feature>
<feature type="transmembrane region" description="Helical" evidence="1">
    <location>
        <begin position="12"/>
        <end position="33"/>
    </location>
</feature>
<dbReference type="EMBL" id="JBHUCP010000009">
    <property type="protein sequence ID" value="MFD1530955.1"/>
    <property type="molecule type" value="Genomic_DNA"/>
</dbReference>
<name>A0ABW4FK31_9PSEU</name>
<sequence>MLYGGDPGAAPGPWAVTALVLYPAAAWFAVVVANAEAPEQRPVTVAAAGGFAPVAAGTLLVALAGGLVMAALPVLAPLVVARHPCPPSVLLVGALAHVACATTGTAVGLLCARPLVRRIGWSFCLGLAIVTITAVQSWLPPVGSAVQAIVAGGPPPVGEALLGPVLAVAAAGVAWAVERRR</sequence>